<protein>
    <submittedName>
        <fullName evidence="1">Uncharacterized protein</fullName>
    </submittedName>
</protein>
<dbReference type="AlphaFoldDB" id="A0A4P9A392"/>
<organism evidence="1 2">
    <name type="scientific">Candidatus Nanosynbacter featherlites</name>
    <dbReference type="NCBI Taxonomy" id="2572088"/>
    <lineage>
        <taxon>Bacteria</taxon>
        <taxon>Candidatus Saccharimonadota</taxon>
        <taxon>Candidatus Saccharimonadia</taxon>
        <taxon>Candidatus Nanosynbacterales</taxon>
        <taxon>Candidatus Nanosynbacteraceae</taxon>
        <taxon>Candidatus Nanosynbacter</taxon>
    </lineage>
</organism>
<dbReference type="RefSeq" id="WP_138079053.1">
    <property type="nucleotide sequence ID" value="NZ_CP040004.1"/>
</dbReference>
<evidence type="ECO:0000313" key="1">
    <source>
        <dbReference type="EMBL" id="QCT42268.1"/>
    </source>
</evidence>
<reference evidence="1 2" key="1">
    <citation type="submission" date="2019-04" db="EMBL/GenBank/DDBJ databases">
        <title>Saccharibacteria TM7 genomes.</title>
        <authorList>
            <person name="Bor B."/>
            <person name="He X."/>
            <person name="Chen T."/>
            <person name="Dewhirst F.E."/>
        </authorList>
    </citation>
    <scope>NUCLEOTIDE SEQUENCE [LARGE SCALE GENOMIC DNA]</scope>
    <source>
        <strain evidence="1 2">BB001</strain>
    </source>
</reference>
<dbReference type="KEGG" id="nft:FBF37_02170"/>
<proteinExistence type="predicted"/>
<evidence type="ECO:0000313" key="2">
    <source>
        <dbReference type="Proteomes" id="UP000310639"/>
    </source>
</evidence>
<keyword evidence="2" id="KW-1185">Reference proteome</keyword>
<dbReference type="OrthoDB" id="9813105at2"/>
<accession>A0A4P9A392</accession>
<dbReference type="EMBL" id="CP040004">
    <property type="protein sequence ID" value="QCT42268.1"/>
    <property type="molecule type" value="Genomic_DNA"/>
</dbReference>
<dbReference type="Proteomes" id="UP000310639">
    <property type="component" value="Chromosome"/>
</dbReference>
<name>A0A4P9A392_9BACT</name>
<gene>
    <name evidence="1" type="ORF">FBF37_02170</name>
</gene>
<sequence>MRIEDEESIMSSDDIAREVITLDETWHKVVNLVCKEGYASMFQVRRFIHLIRSFTACIEDLETYVENHLSTGDITDDVDDVVMAFEAVDRFIQRHIALSKEDLSLYRSLKSEMEDHLLHLLYLGEEVKLDDGLLLVICIPTPLSSSPHDRQLFSYDCLSCRP</sequence>